<feature type="compositionally biased region" description="Polar residues" evidence="5">
    <location>
        <begin position="1"/>
        <end position="12"/>
    </location>
</feature>
<dbReference type="InterPro" id="IPR027359">
    <property type="entry name" value="Volt_channel_dom_sf"/>
</dbReference>
<keyword evidence="3 6" id="KW-1133">Transmembrane helix</keyword>
<evidence type="ECO:0000259" key="7">
    <source>
        <dbReference type="Pfam" id="PF00520"/>
    </source>
</evidence>
<feature type="region of interest" description="Disordered" evidence="5">
    <location>
        <begin position="370"/>
        <end position="487"/>
    </location>
</feature>
<evidence type="ECO:0000313" key="8">
    <source>
        <dbReference type="EMBL" id="CAK0861911.1"/>
    </source>
</evidence>
<keyword evidence="9" id="KW-1185">Reference proteome</keyword>
<feature type="compositionally biased region" description="Basic and acidic residues" evidence="5">
    <location>
        <begin position="296"/>
        <end position="305"/>
    </location>
</feature>
<comment type="subcellular location">
    <subcellularLocation>
        <location evidence="1">Membrane</location>
        <topology evidence="1">Multi-pass membrane protein</topology>
    </subcellularLocation>
</comment>
<protein>
    <recommendedName>
        <fullName evidence="7">Ion transport domain-containing protein</fullName>
    </recommendedName>
</protein>
<dbReference type="SUPFAM" id="SSF81324">
    <property type="entry name" value="Voltage-gated potassium channels"/>
    <property type="match status" value="1"/>
</dbReference>
<sequence length="687" mass="69649">MPGHPQDSQQVLSVPAGGGPLQPNCRSRPGLWQSSPQVLSAPAAEPRPEPSRGRGPAGAPAPAPRWSHAAAEPHLPAGGGDGRGASALSAAATPEAPLSPSAPSAGPPTDGAGGSRAGAPVALQPGGLAREVLRVSGGGPGHLRGRRPPSPAAAGCSQPGSGDRIGGECGQDEHGARWHGGTGEGCREGMPPDATQTFADLLRQQVEAAKHIIVLNERIAKSCLQLCESASGQAFCLREQGRSDSTTSSFQQSGHRQRAGVATGMPARPRQWPGPPVDSGLCGSTDARGGGALRGHSPDATRREGASPCGAATAAAAAGATSPAPLRSPALAGEALAEAGCPELELMGGPCESHAGGQLQAAAPAALPWAGPRLRAPSPADGAATQLRSGSELWRHVSRTVSTGSAASEGAPAPHHGPATRGAASREGGRESPATAVPGGPLAAERLPPAAAGAARPAPPGGGPCSGSAAAREPLLSGGRSAEHARAHAGIRTVGDASVAVSRLRRGGALASLERKRLCDSAARKRQKIEDLASWEGRMYKDSGCCAEVARNSRFRSLAMVAVLLSTLWLGVETNYAKGADESAVCQVINRIFCAFFLFEIAVRIGALKQKRVFFQSPSFLLDIFLVLVMISGSLGCRLFSLPFCTRVVAQQHLDSGVSCFLFAYFASCGSCVSPALASCGRPCPSS</sequence>
<dbReference type="EMBL" id="CAUYUJ010016106">
    <property type="protein sequence ID" value="CAK0861911.1"/>
    <property type="molecule type" value="Genomic_DNA"/>
</dbReference>
<evidence type="ECO:0000256" key="3">
    <source>
        <dbReference type="ARBA" id="ARBA00022989"/>
    </source>
</evidence>
<evidence type="ECO:0000256" key="6">
    <source>
        <dbReference type="SAM" id="Phobius"/>
    </source>
</evidence>
<accession>A0ABN9UPN0</accession>
<evidence type="ECO:0000313" key="9">
    <source>
        <dbReference type="Proteomes" id="UP001189429"/>
    </source>
</evidence>
<gene>
    <name evidence="8" type="ORF">PCOR1329_LOCUS50455</name>
</gene>
<dbReference type="Proteomes" id="UP001189429">
    <property type="component" value="Unassembled WGS sequence"/>
</dbReference>
<dbReference type="InterPro" id="IPR005821">
    <property type="entry name" value="Ion_trans_dom"/>
</dbReference>
<evidence type="ECO:0000256" key="5">
    <source>
        <dbReference type="SAM" id="MobiDB-lite"/>
    </source>
</evidence>
<feature type="region of interest" description="Disordered" evidence="5">
    <location>
        <begin position="1"/>
        <end position="192"/>
    </location>
</feature>
<feature type="domain" description="Ion transport" evidence="7">
    <location>
        <begin position="555"/>
        <end position="633"/>
    </location>
</feature>
<keyword evidence="2 6" id="KW-0812">Transmembrane</keyword>
<feature type="transmembrane region" description="Helical" evidence="6">
    <location>
        <begin position="620"/>
        <end position="641"/>
    </location>
</feature>
<evidence type="ECO:0000256" key="4">
    <source>
        <dbReference type="ARBA" id="ARBA00023136"/>
    </source>
</evidence>
<keyword evidence="4 6" id="KW-0472">Membrane</keyword>
<feature type="compositionally biased region" description="Polar residues" evidence="5">
    <location>
        <begin position="244"/>
        <end position="254"/>
    </location>
</feature>
<comment type="caution">
    <text evidence="8">The sequence shown here is derived from an EMBL/GenBank/DDBJ whole genome shotgun (WGS) entry which is preliminary data.</text>
</comment>
<feature type="region of interest" description="Disordered" evidence="5">
    <location>
        <begin position="244"/>
        <end position="308"/>
    </location>
</feature>
<feature type="compositionally biased region" description="Low complexity" evidence="5">
    <location>
        <begin position="84"/>
        <end position="110"/>
    </location>
</feature>
<reference evidence="8" key="1">
    <citation type="submission" date="2023-10" db="EMBL/GenBank/DDBJ databases">
        <authorList>
            <person name="Chen Y."/>
            <person name="Shah S."/>
            <person name="Dougan E. K."/>
            <person name="Thang M."/>
            <person name="Chan C."/>
        </authorList>
    </citation>
    <scope>NUCLEOTIDE SEQUENCE [LARGE SCALE GENOMIC DNA]</scope>
</reference>
<proteinExistence type="predicted"/>
<dbReference type="Gene3D" id="1.20.120.350">
    <property type="entry name" value="Voltage-gated potassium channels. Chain C"/>
    <property type="match status" value="1"/>
</dbReference>
<organism evidence="8 9">
    <name type="scientific">Prorocentrum cordatum</name>
    <dbReference type="NCBI Taxonomy" id="2364126"/>
    <lineage>
        <taxon>Eukaryota</taxon>
        <taxon>Sar</taxon>
        <taxon>Alveolata</taxon>
        <taxon>Dinophyceae</taxon>
        <taxon>Prorocentrales</taxon>
        <taxon>Prorocentraceae</taxon>
        <taxon>Prorocentrum</taxon>
    </lineage>
</organism>
<name>A0ABN9UPN0_9DINO</name>
<feature type="compositionally biased region" description="Low complexity" evidence="5">
    <location>
        <begin position="438"/>
        <end position="456"/>
    </location>
</feature>
<evidence type="ECO:0000256" key="1">
    <source>
        <dbReference type="ARBA" id="ARBA00004141"/>
    </source>
</evidence>
<evidence type="ECO:0000256" key="2">
    <source>
        <dbReference type="ARBA" id="ARBA00022692"/>
    </source>
</evidence>
<dbReference type="Pfam" id="PF00520">
    <property type="entry name" value="Ion_trans"/>
    <property type="match status" value="1"/>
</dbReference>